<dbReference type="AlphaFoldDB" id="A0AA41UBH6"/>
<evidence type="ECO:0008006" key="4">
    <source>
        <dbReference type="Google" id="ProtNLM"/>
    </source>
</evidence>
<accession>A0AA41UBH6</accession>
<keyword evidence="1" id="KW-0732">Signal</keyword>
<protein>
    <recommendedName>
        <fullName evidence="4">Peptidase M19</fullName>
    </recommendedName>
</protein>
<dbReference type="SUPFAM" id="SSF51556">
    <property type="entry name" value="Metallo-dependent hydrolases"/>
    <property type="match status" value="1"/>
</dbReference>
<dbReference type="InterPro" id="IPR032466">
    <property type="entry name" value="Metal_Hydrolase"/>
</dbReference>
<keyword evidence="3" id="KW-1185">Reference proteome</keyword>
<dbReference type="RefSeq" id="WP_236088891.1">
    <property type="nucleotide sequence ID" value="NZ_JAKGSG010000025.1"/>
</dbReference>
<evidence type="ECO:0000313" key="2">
    <source>
        <dbReference type="EMBL" id="MCF4121109.1"/>
    </source>
</evidence>
<feature type="signal peptide" evidence="1">
    <location>
        <begin position="1"/>
        <end position="24"/>
    </location>
</feature>
<evidence type="ECO:0000256" key="1">
    <source>
        <dbReference type="SAM" id="SignalP"/>
    </source>
</evidence>
<proteinExistence type="predicted"/>
<name>A0AA41UBH6_9MICO</name>
<reference evidence="2" key="1">
    <citation type="submission" date="2022-01" db="EMBL/GenBank/DDBJ databases">
        <title>Antribacter sp. nov., isolated from Guizhou of China.</title>
        <authorList>
            <person name="Chengliang C."/>
            <person name="Ya Z."/>
        </authorList>
    </citation>
    <scope>NUCLEOTIDE SEQUENCE</scope>
    <source>
        <strain evidence="2">KLBMP 9083</strain>
    </source>
</reference>
<dbReference type="Gene3D" id="3.20.20.140">
    <property type="entry name" value="Metal-dependent hydrolases"/>
    <property type="match status" value="1"/>
</dbReference>
<organism evidence="2 3">
    <name type="scientific">Antribacter soli</name>
    <dbReference type="NCBI Taxonomy" id="2910976"/>
    <lineage>
        <taxon>Bacteria</taxon>
        <taxon>Bacillati</taxon>
        <taxon>Actinomycetota</taxon>
        <taxon>Actinomycetes</taxon>
        <taxon>Micrococcales</taxon>
        <taxon>Promicromonosporaceae</taxon>
        <taxon>Antribacter</taxon>
    </lineage>
</organism>
<evidence type="ECO:0000313" key="3">
    <source>
        <dbReference type="Proteomes" id="UP001165405"/>
    </source>
</evidence>
<gene>
    <name evidence="2" type="ORF">L1785_08950</name>
</gene>
<dbReference type="Proteomes" id="UP001165405">
    <property type="component" value="Unassembled WGS sequence"/>
</dbReference>
<dbReference type="EMBL" id="JAKGSG010000025">
    <property type="protein sequence ID" value="MCF4121109.1"/>
    <property type="molecule type" value="Genomic_DNA"/>
</dbReference>
<sequence>MKSRSARAGAALFSVVLALIPAIATGSDEPLAAGLHGGCYLLRVTTTGTTSGTSNYIEASTVGYGTRGTAASAEPIAFEATQLGRYRLYDTVGGILYQSIADYVWAGSSYGDAADWTITRAGSGYRIAATATGDVIGSRSGTLTVSDATFALEPATGCFAPASAATGLVSAASVPAVGEDGALYGFIDGHAHPVSNAGFGGRLFCGEPFAEGGIEVALSGCASHAVGAGALFESIIGGTDVDASDDGWPTFTDWPTTTSLLHQGAYFTGIERAWQSGLRVFNALLVGNRVICEIYPSRVTSCDEMEQVRVQAELLSEMQDYIDAQSGGEGRGWFRIATTPEQVREIAADGKLAVTIGVEVSELFGCRETNDVPQCDESDIDAGLDDLEGLGVSGLYPVHKFDNAFGGTRFDGGVTGAALNIGNYLSTGHWWTAESCTGPSDNEQVIQSDVIADLLAEITELPAGTVAPVYPTGPICNTRGLTGLGEYLIGQMMERGMVIHIDHMGVRTAQAVLDLAEEAGYVGVTSVHTWSDREIVGQIARLGGFVASFAYAASDAGHGEPDFLSEWEANRAAAGEGGLSAYGFGSDVNGLAVQPGVRLDAAADPLEYPFTAPNGAVFDRQVLGARTWDLNTDGVAQYGLYADWMADILAQAGEDGPELEEELMRGAEAYVRMWEDAVAWSE</sequence>
<comment type="caution">
    <text evidence="2">The sequence shown here is derived from an EMBL/GenBank/DDBJ whole genome shotgun (WGS) entry which is preliminary data.</text>
</comment>
<feature type="chain" id="PRO_5041294980" description="Peptidase M19" evidence="1">
    <location>
        <begin position="25"/>
        <end position="682"/>
    </location>
</feature>